<dbReference type="PROSITE" id="PS01359">
    <property type="entry name" value="ZF_PHD_1"/>
    <property type="match status" value="1"/>
</dbReference>
<dbReference type="SMART" id="SM01408">
    <property type="entry name" value="ING"/>
    <property type="match status" value="1"/>
</dbReference>
<evidence type="ECO:0000256" key="10">
    <source>
        <dbReference type="PROSITE-ProRule" id="PRU00146"/>
    </source>
</evidence>
<comment type="function">
    <text evidence="11">Component of an histone acetyltransferase complex.</text>
</comment>
<evidence type="ECO:0000256" key="1">
    <source>
        <dbReference type="ARBA" id="ARBA00004123"/>
    </source>
</evidence>
<dbReference type="InterPro" id="IPR013083">
    <property type="entry name" value="Znf_RING/FYVE/PHD"/>
</dbReference>
<feature type="binding site" evidence="9">
    <location>
        <position position="189"/>
    </location>
    <ligand>
        <name>Zn(2+)</name>
        <dbReference type="ChEBI" id="CHEBI:29105"/>
        <label>2</label>
    </ligand>
</feature>
<dbReference type="Pfam" id="PF12998">
    <property type="entry name" value="ING"/>
    <property type="match status" value="1"/>
</dbReference>
<dbReference type="PANTHER" id="PTHR10333:SF42">
    <property type="entry name" value="INHIBITOR OF GROWTH PROTEIN 5"/>
    <property type="match status" value="1"/>
</dbReference>
<evidence type="ECO:0000256" key="4">
    <source>
        <dbReference type="ARBA" id="ARBA00022771"/>
    </source>
</evidence>
<feature type="binding site" evidence="9">
    <location>
        <position position="194"/>
    </location>
    <ligand>
        <name>Zn(2+)</name>
        <dbReference type="ChEBI" id="CHEBI:29105"/>
        <label>2</label>
    </ligand>
</feature>
<feature type="binding site" evidence="9">
    <location>
        <position position="178"/>
    </location>
    <ligand>
        <name>Zn(2+)</name>
        <dbReference type="ChEBI" id="CHEBI:29105"/>
        <label>1</label>
    </ligand>
</feature>
<feature type="region of interest" description="Disordered" evidence="12">
    <location>
        <begin position="143"/>
        <end position="169"/>
    </location>
</feature>
<keyword evidence="5 9" id="KW-0862">Zinc</keyword>
<dbReference type="SMART" id="SM00249">
    <property type="entry name" value="PHD"/>
    <property type="match status" value="1"/>
</dbReference>
<dbReference type="CDD" id="cd15505">
    <property type="entry name" value="PHD_ING"/>
    <property type="match status" value="1"/>
</dbReference>
<dbReference type="GO" id="GO:0008270">
    <property type="term" value="F:zinc ion binding"/>
    <property type="evidence" value="ECO:0007669"/>
    <property type="project" value="UniProtKB-KW"/>
</dbReference>
<comment type="caution">
    <text evidence="14">The sequence shown here is derived from an EMBL/GenBank/DDBJ whole genome shotgun (WGS) entry which is preliminary data.</text>
</comment>
<reference evidence="14 15" key="1">
    <citation type="journal article" date="2020" name="Microb. Genom.">
        <title>Genetic diversity of clinical and environmental Mucorales isolates obtained from an investigation of mucormycosis cases among solid organ transplant recipients.</title>
        <authorList>
            <person name="Nguyen M.H."/>
            <person name="Kaul D."/>
            <person name="Muto C."/>
            <person name="Cheng S.J."/>
            <person name="Richter R.A."/>
            <person name="Bruno V.M."/>
            <person name="Liu G."/>
            <person name="Beyhan S."/>
            <person name="Sundermann A.J."/>
            <person name="Mounaud S."/>
            <person name="Pasculle A.W."/>
            <person name="Nierman W.C."/>
            <person name="Driscoll E."/>
            <person name="Cumbie R."/>
            <person name="Clancy C.J."/>
            <person name="Dupont C.L."/>
        </authorList>
    </citation>
    <scope>NUCLEOTIDE SEQUENCE [LARGE SCALE GENOMIC DNA]</scope>
    <source>
        <strain evidence="14 15">GL24</strain>
    </source>
</reference>
<feature type="binding site" evidence="9">
    <location>
        <position position="219"/>
    </location>
    <ligand>
        <name>Zn(2+)</name>
        <dbReference type="ChEBI" id="CHEBI:29105"/>
        <label>2</label>
    </ligand>
</feature>
<keyword evidence="6 11" id="KW-0156">Chromatin regulator</keyword>
<feature type="binding site" evidence="9">
    <location>
        <position position="176"/>
    </location>
    <ligand>
        <name>Zn(2+)</name>
        <dbReference type="ChEBI" id="CHEBI:29105"/>
        <label>1</label>
    </ligand>
</feature>
<feature type="compositionally biased region" description="Polar residues" evidence="12">
    <location>
        <begin position="151"/>
        <end position="165"/>
    </location>
</feature>
<comment type="domain">
    <text evidence="11">The PHD-type zinc finger mediates the binding to H3K4me3.</text>
</comment>
<feature type="site" description="Histone H3K4me3 binding" evidence="8">
    <location>
        <position position="186"/>
    </location>
</feature>
<evidence type="ECO:0000256" key="2">
    <source>
        <dbReference type="ARBA" id="ARBA00010210"/>
    </source>
</evidence>
<evidence type="ECO:0000256" key="12">
    <source>
        <dbReference type="SAM" id="MobiDB-lite"/>
    </source>
</evidence>
<evidence type="ECO:0000256" key="5">
    <source>
        <dbReference type="ARBA" id="ARBA00022833"/>
    </source>
</evidence>
<gene>
    <name evidence="14" type="ORF">G6F50_001270</name>
</gene>
<dbReference type="CDD" id="cd16858">
    <property type="entry name" value="ING_ING3_Yng2p"/>
    <property type="match status" value="1"/>
</dbReference>
<dbReference type="AlphaFoldDB" id="A0A9P7CU38"/>
<dbReference type="InterPro" id="IPR028651">
    <property type="entry name" value="ING_fam"/>
</dbReference>
<feature type="binding site" evidence="9">
    <location>
        <position position="203"/>
    </location>
    <ligand>
        <name>Zn(2+)</name>
        <dbReference type="ChEBI" id="CHEBI:29105"/>
        <label>1</label>
    </ligand>
</feature>
<dbReference type="InterPro" id="IPR019786">
    <property type="entry name" value="Zinc_finger_PHD-type_CS"/>
</dbReference>
<evidence type="ECO:0000256" key="9">
    <source>
        <dbReference type="PIRSR" id="PIRSR628651-51"/>
    </source>
</evidence>
<feature type="binding site" evidence="9">
    <location>
        <position position="216"/>
    </location>
    <ligand>
        <name>Zn(2+)</name>
        <dbReference type="ChEBI" id="CHEBI:29105"/>
        <label>2</label>
    </ligand>
</feature>
<proteinExistence type="inferred from homology"/>
<accession>A0A9P7CU38</accession>
<comment type="similarity">
    <text evidence="2 11">Belongs to the ING family.</text>
</comment>
<feature type="site" description="Histone H3K4me3 binding" evidence="8">
    <location>
        <position position="175"/>
    </location>
</feature>
<evidence type="ECO:0000259" key="13">
    <source>
        <dbReference type="PROSITE" id="PS50016"/>
    </source>
</evidence>
<evidence type="ECO:0000256" key="11">
    <source>
        <dbReference type="RuleBase" id="RU361213"/>
    </source>
</evidence>
<dbReference type="PANTHER" id="PTHR10333">
    <property type="entry name" value="INHIBITOR OF GROWTH PROTEIN"/>
    <property type="match status" value="1"/>
</dbReference>
<name>A0A9P7CU38_9FUNG</name>
<evidence type="ECO:0000313" key="14">
    <source>
        <dbReference type="EMBL" id="KAG1575221.1"/>
    </source>
</evidence>
<dbReference type="Gene3D" id="6.10.140.1740">
    <property type="match status" value="1"/>
</dbReference>
<dbReference type="EMBL" id="JAANIU010000101">
    <property type="protein sequence ID" value="KAG1575221.1"/>
    <property type="molecule type" value="Genomic_DNA"/>
</dbReference>
<keyword evidence="3 9" id="KW-0479">Metal-binding</keyword>
<dbReference type="SUPFAM" id="SSF57903">
    <property type="entry name" value="FYVE/PHD zinc finger"/>
    <property type="match status" value="1"/>
</dbReference>
<dbReference type="InterPro" id="IPR019787">
    <property type="entry name" value="Znf_PHD-finger"/>
</dbReference>
<keyword evidence="4 10" id="KW-0863">Zinc-finger</keyword>
<keyword evidence="15" id="KW-1185">Reference proteome</keyword>
<comment type="subcellular location">
    <subcellularLocation>
        <location evidence="1 11">Nucleus</location>
    </subcellularLocation>
</comment>
<comment type="subunit">
    <text evidence="11">Component of an histone acetyltransferase complex. Interacts with H3K4me3 and to a lesser extent with H3K4me2.</text>
</comment>
<dbReference type="Proteomes" id="UP000740926">
    <property type="component" value="Unassembled WGS sequence"/>
</dbReference>
<protein>
    <recommendedName>
        <fullName evidence="11">Chromatin modification-related protein</fullName>
    </recommendedName>
</protein>
<feature type="domain" description="PHD-type" evidence="13">
    <location>
        <begin position="173"/>
        <end position="222"/>
    </location>
</feature>
<evidence type="ECO:0000256" key="6">
    <source>
        <dbReference type="ARBA" id="ARBA00022853"/>
    </source>
</evidence>
<dbReference type="PROSITE" id="PS50016">
    <property type="entry name" value="ZF_PHD_2"/>
    <property type="match status" value="1"/>
</dbReference>
<keyword evidence="7 11" id="KW-0539">Nucleus</keyword>
<dbReference type="GO" id="GO:0005634">
    <property type="term" value="C:nucleus"/>
    <property type="evidence" value="ECO:0007669"/>
    <property type="project" value="UniProtKB-SubCell"/>
</dbReference>
<dbReference type="GO" id="GO:0006325">
    <property type="term" value="P:chromatin organization"/>
    <property type="evidence" value="ECO:0007669"/>
    <property type="project" value="UniProtKB-KW"/>
</dbReference>
<dbReference type="Gene3D" id="3.30.40.10">
    <property type="entry name" value="Zinc/RING finger domain, C3HC4 (zinc finger)"/>
    <property type="match status" value="1"/>
</dbReference>
<feature type="binding site" evidence="9">
    <location>
        <position position="200"/>
    </location>
    <ligand>
        <name>Zn(2+)</name>
        <dbReference type="ChEBI" id="CHEBI:29105"/>
        <label>1</label>
    </ligand>
</feature>
<dbReference type="InterPro" id="IPR011011">
    <property type="entry name" value="Znf_FYVE_PHD"/>
</dbReference>
<evidence type="ECO:0000256" key="3">
    <source>
        <dbReference type="ARBA" id="ARBA00022723"/>
    </source>
</evidence>
<evidence type="ECO:0000256" key="7">
    <source>
        <dbReference type="ARBA" id="ARBA00023242"/>
    </source>
</evidence>
<evidence type="ECO:0000256" key="8">
    <source>
        <dbReference type="PIRSR" id="PIRSR628651-50"/>
    </source>
</evidence>
<sequence length="238" mass="27569">MNFSIADVFEDYIESLQNLPFEVDQNMQELRNMDDDLQKHKEAYTKNKKLYIKQCRLLNPVDLAPARTQLEKEFKTAMQKQDQKIELAMKMYDLVSRHIERLDSQVLKTGISEADWVRSSAMRQSSLNNRKRSLFTNITDGHRKRIHHSSRPNPSMMGQSAASNESEVDPNEPIYCYCNQVSFGDMIACDGENCEKEWFHYACVGLVEPPVGKWYCDYCKSEQYQDSSNSSSSSSEED</sequence>
<dbReference type="InterPro" id="IPR001965">
    <property type="entry name" value="Znf_PHD"/>
</dbReference>
<feature type="site" description="Histone H3K4me3 binding" evidence="8">
    <location>
        <position position="190"/>
    </location>
</feature>
<dbReference type="InterPro" id="IPR024610">
    <property type="entry name" value="ING_N_histone-binding"/>
</dbReference>
<feature type="site" description="Histone H3K4me3 binding" evidence="8">
    <location>
        <position position="198"/>
    </location>
</feature>
<organism evidence="14 15">
    <name type="scientific">Rhizopus delemar</name>
    <dbReference type="NCBI Taxonomy" id="936053"/>
    <lineage>
        <taxon>Eukaryota</taxon>
        <taxon>Fungi</taxon>
        <taxon>Fungi incertae sedis</taxon>
        <taxon>Mucoromycota</taxon>
        <taxon>Mucoromycotina</taxon>
        <taxon>Mucoromycetes</taxon>
        <taxon>Mucorales</taxon>
        <taxon>Mucorineae</taxon>
        <taxon>Rhizopodaceae</taxon>
        <taxon>Rhizopus</taxon>
    </lineage>
</organism>
<evidence type="ECO:0000313" key="15">
    <source>
        <dbReference type="Proteomes" id="UP000740926"/>
    </source>
</evidence>